<name>A0A2Z7DBW6_9LAMI</name>
<feature type="chain" id="PRO_5016282841" evidence="2">
    <location>
        <begin position="21"/>
        <end position="179"/>
    </location>
</feature>
<accession>A0A2Z7DBW6</accession>
<keyword evidence="1" id="KW-1133">Transmembrane helix</keyword>
<gene>
    <name evidence="3" type="ORF">F511_38150</name>
</gene>
<sequence>MKICWLWCELKLLLADIARSVRLSEEVTRVSQHFGMLTIEFSRWLVELVARAVDRYDGPFLIFFSNPRRATVHRDISSLDFHRIQPLFLEIFVALNSLCLALLFATLWRRLICAGSGNAELLDFEACEKSLCVRSSASVSFWVSNSCGLSSIFSSLSLRRSVEFGIASGSRFSVIMIKN</sequence>
<keyword evidence="2" id="KW-0732">Signal</keyword>
<evidence type="ECO:0000313" key="4">
    <source>
        <dbReference type="Proteomes" id="UP000250235"/>
    </source>
</evidence>
<dbReference type="AlphaFoldDB" id="A0A2Z7DBW6"/>
<dbReference type="Proteomes" id="UP000250235">
    <property type="component" value="Unassembled WGS sequence"/>
</dbReference>
<evidence type="ECO:0000256" key="2">
    <source>
        <dbReference type="SAM" id="SignalP"/>
    </source>
</evidence>
<organism evidence="3 4">
    <name type="scientific">Dorcoceras hygrometricum</name>
    <dbReference type="NCBI Taxonomy" id="472368"/>
    <lineage>
        <taxon>Eukaryota</taxon>
        <taxon>Viridiplantae</taxon>
        <taxon>Streptophyta</taxon>
        <taxon>Embryophyta</taxon>
        <taxon>Tracheophyta</taxon>
        <taxon>Spermatophyta</taxon>
        <taxon>Magnoliopsida</taxon>
        <taxon>eudicotyledons</taxon>
        <taxon>Gunneridae</taxon>
        <taxon>Pentapetalae</taxon>
        <taxon>asterids</taxon>
        <taxon>lamiids</taxon>
        <taxon>Lamiales</taxon>
        <taxon>Gesneriaceae</taxon>
        <taxon>Didymocarpoideae</taxon>
        <taxon>Trichosporeae</taxon>
        <taxon>Loxocarpinae</taxon>
        <taxon>Dorcoceras</taxon>
    </lineage>
</organism>
<keyword evidence="1" id="KW-0472">Membrane</keyword>
<proteinExistence type="predicted"/>
<feature type="signal peptide" evidence="2">
    <location>
        <begin position="1"/>
        <end position="20"/>
    </location>
</feature>
<reference evidence="3 4" key="1">
    <citation type="journal article" date="2015" name="Proc. Natl. Acad. Sci. U.S.A.">
        <title>The resurrection genome of Boea hygrometrica: A blueprint for survival of dehydration.</title>
        <authorList>
            <person name="Xiao L."/>
            <person name="Yang G."/>
            <person name="Zhang L."/>
            <person name="Yang X."/>
            <person name="Zhao S."/>
            <person name="Ji Z."/>
            <person name="Zhou Q."/>
            <person name="Hu M."/>
            <person name="Wang Y."/>
            <person name="Chen M."/>
            <person name="Xu Y."/>
            <person name="Jin H."/>
            <person name="Xiao X."/>
            <person name="Hu G."/>
            <person name="Bao F."/>
            <person name="Hu Y."/>
            <person name="Wan P."/>
            <person name="Li L."/>
            <person name="Deng X."/>
            <person name="Kuang T."/>
            <person name="Xiang C."/>
            <person name="Zhu J.K."/>
            <person name="Oliver M.J."/>
            <person name="He Y."/>
        </authorList>
    </citation>
    <scope>NUCLEOTIDE SEQUENCE [LARGE SCALE GENOMIC DNA]</scope>
    <source>
        <strain evidence="4">cv. XS01</strain>
    </source>
</reference>
<keyword evidence="4" id="KW-1185">Reference proteome</keyword>
<keyword evidence="1" id="KW-0812">Transmembrane</keyword>
<evidence type="ECO:0000256" key="1">
    <source>
        <dbReference type="SAM" id="Phobius"/>
    </source>
</evidence>
<dbReference type="EMBL" id="KQ989129">
    <property type="protein sequence ID" value="KZV54776.1"/>
    <property type="molecule type" value="Genomic_DNA"/>
</dbReference>
<evidence type="ECO:0000313" key="3">
    <source>
        <dbReference type="EMBL" id="KZV54776.1"/>
    </source>
</evidence>
<feature type="transmembrane region" description="Helical" evidence="1">
    <location>
        <begin position="87"/>
        <end position="108"/>
    </location>
</feature>
<protein>
    <submittedName>
        <fullName evidence="3">Uncharacterized protein</fullName>
    </submittedName>
</protein>